<keyword evidence="2" id="KW-1185">Reference proteome</keyword>
<sequence length="201" mass="22561">MGSRNPCSDALMFTEELPNQGATLRLSVPRGRPSQGARGQQCSLLQTQACLPPISGTFRMQKHKEHLFILLDISPKCTHAQYHRYPGKYILFINWSLNVYFAQVPKGGSSLSALGKTSHRKAWQIQAHMHNYITREAYVLSVPYTTQDFENFPPSWRECCPDRIWGSRVHLQGPAGIPVQVDGVEATGDVTVLLNLTAVRR</sequence>
<evidence type="ECO:0000313" key="1">
    <source>
        <dbReference type="EMBL" id="OWK08336.1"/>
    </source>
</evidence>
<accession>A0A212CQQ7</accession>
<feature type="non-terminal residue" evidence="1">
    <location>
        <position position="201"/>
    </location>
</feature>
<evidence type="ECO:0000313" key="2">
    <source>
        <dbReference type="Proteomes" id="UP000242450"/>
    </source>
</evidence>
<dbReference type="Proteomes" id="UP000242450">
    <property type="component" value="Chromosome 14"/>
</dbReference>
<proteinExistence type="predicted"/>
<reference evidence="1 2" key="1">
    <citation type="journal article" date="2018" name="Mol. Genet. Genomics">
        <title>The red deer Cervus elaphus genome CerEla1.0: sequencing, annotating, genes, and chromosomes.</title>
        <authorList>
            <person name="Bana N.A."/>
            <person name="Nyiri A."/>
            <person name="Nagy J."/>
            <person name="Frank K."/>
            <person name="Nagy T."/>
            <person name="Steger V."/>
            <person name="Schiller M."/>
            <person name="Lakatos P."/>
            <person name="Sugar L."/>
            <person name="Horn P."/>
            <person name="Barta E."/>
            <person name="Orosz L."/>
        </authorList>
    </citation>
    <scope>NUCLEOTIDE SEQUENCE [LARGE SCALE GENOMIC DNA]</scope>
    <source>
        <strain evidence="1">Hungarian</strain>
    </source>
</reference>
<gene>
    <name evidence="1" type="ORF">Celaphus_00011141</name>
</gene>
<dbReference type="AlphaFoldDB" id="A0A212CQQ7"/>
<comment type="caution">
    <text evidence="1">The sequence shown here is derived from an EMBL/GenBank/DDBJ whole genome shotgun (WGS) entry which is preliminary data.</text>
</comment>
<organism evidence="1 2">
    <name type="scientific">Cervus elaphus hippelaphus</name>
    <name type="common">European red deer</name>
    <dbReference type="NCBI Taxonomy" id="46360"/>
    <lineage>
        <taxon>Eukaryota</taxon>
        <taxon>Metazoa</taxon>
        <taxon>Chordata</taxon>
        <taxon>Craniata</taxon>
        <taxon>Vertebrata</taxon>
        <taxon>Euteleostomi</taxon>
        <taxon>Mammalia</taxon>
        <taxon>Eutheria</taxon>
        <taxon>Laurasiatheria</taxon>
        <taxon>Artiodactyla</taxon>
        <taxon>Ruminantia</taxon>
        <taxon>Pecora</taxon>
        <taxon>Cervidae</taxon>
        <taxon>Cervinae</taxon>
        <taxon>Cervus</taxon>
    </lineage>
</organism>
<protein>
    <submittedName>
        <fullName evidence="1">Uncharacterized protein</fullName>
    </submittedName>
</protein>
<name>A0A212CQQ7_CEREH</name>
<dbReference type="EMBL" id="MKHE01000014">
    <property type="protein sequence ID" value="OWK08336.1"/>
    <property type="molecule type" value="Genomic_DNA"/>
</dbReference>